<dbReference type="EMBL" id="AP035768">
    <property type="protein sequence ID" value="BFO15416.1"/>
    <property type="molecule type" value="Genomic_DNA"/>
</dbReference>
<dbReference type="Gene3D" id="3.90.1200.10">
    <property type="match status" value="1"/>
</dbReference>
<proteinExistence type="predicted"/>
<evidence type="ECO:0000313" key="1">
    <source>
        <dbReference type="EMBL" id="BFO15416.1"/>
    </source>
</evidence>
<evidence type="ECO:0008006" key="2">
    <source>
        <dbReference type="Google" id="ProtNLM"/>
    </source>
</evidence>
<accession>A0AAT9HDI8</accession>
<sequence>MPQPAVRDVAGMLRSFDYAGRSVDPRQPDWAVRCRAAYCSGYGEAAGRDPRTEPVLLRAYETDKAVYEVLYEARHRPEWLPVPMAAVRRLATADPAA</sequence>
<organism evidence="1">
    <name type="scientific">Streptomyces haneummycinicus</name>
    <dbReference type="NCBI Taxonomy" id="3074435"/>
    <lineage>
        <taxon>Bacteria</taxon>
        <taxon>Bacillati</taxon>
        <taxon>Actinomycetota</taxon>
        <taxon>Actinomycetes</taxon>
        <taxon>Kitasatosporales</taxon>
        <taxon>Streptomycetaceae</taxon>
        <taxon>Streptomyces</taxon>
    </lineage>
</organism>
<dbReference type="AlphaFoldDB" id="A0AAT9HDI8"/>
<reference evidence="1" key="2">
    <citation type="submission" date="2024-07" db="EMBL/GenBank/DDBJ databases">
        <title>Streptomyces haneummycinica sp. nov., a new antibiotic-producing actinobacterium isolated from marine sediment.</title>
        <authorList>
            <person name="Uemura M."/>
            <person name="Hamada M."/>
            <person name="Hirano S."/>
            <person name="Kobayashi K."/>
            <person name="Ohshiro T."/>
            <person name="Kobayashi T."/>
            <person name="Terahara T."/>
        </authorList>
    </citation>
    <scope>NUCLEOTIDE SEQUENCE</scope>
    <source>
        <strain evidence="1">KM77-8</strain>
    </source>
</reference>
<gene>
    <name evidence="1" type="ORF">SHKM778_18040</name>
</gene>
<protein>
    <recommendedName>
        <fullName evidence="2">Maltokinase</fullName>
    </recommendedName>
</protein>
<reference evidence="1" key="1">
    <citation type="submission" date="2024-06" db="EMBL/GenBank/DDBJ databases">
        <authorList>
            <consortium name="consrtm"/>
            <person name="Uemura M."/>
            <person name="Terahara T."/>
        </authorList>
    </citation>
    <scope>NUCLEOTIDE SEQUENCE</scope>
    <source>
        <strain evidence="1">KM77-8</strain>
    </source>
</reference>
<name>A0AAT9HDI8_9ACTN</name>